<dbReference type="EnsemblMetazoa" id="CJA32045.1">
    <property type="protein sequence ID" value="CJA32045.1"/>
    <property type="gene ID" value="WBGene00207892"/>
</dbReference>
<keyword evidence="1" id="KW-0812">Transmembrane</keyword>
<protein>
    <submittedName>
        <fullName evidence="2">Uncharacterized protein</fullName>
    </submittedName>
</protein>
<name>A0A8R1IFU6_CAEJA</name>
<proteinExistence type="predicted"/>
<feature type="transmembrane region" description="Helical" evidence="1">
    <location>
        <begin position="36"/>
        <end position="53"/>
    </location>
</feature>
<keyword evidence="1" id="KW-0472">Membrane</keyword>
<sequence>MPRLELNRSSLGPNVLPAAPSCRDGHSFFVPLIKKVFFLQNVQLLLFFFIFLYKSKLIPLCHSPSLTHPRTLFALLFAFFFTPQRQ</sequence>
<evidence type="ECO:0000256" key="1">
    <source>
        <dbReference type="SAM" id="Phobius"/>
    </source>
</evidence>
<accession>A0A8R1IFU6</accession>
<evidence type="ECO:0000313" key="2">
    <source>
        <dbReference type="EnsemblMetazoa" id="CJA32045.1"/>
    </source>
</evidence>
<reference evidence="3" key="1">
    <citation type="submission" date="2010-08" db="EMBL/GenBank/DDBJ databases">
        <authorList>
            <consortium name="Caenorhabditis japonica Sequencing Consortium"/>
            <person name="Wilson R.K."/>
        </authorList>
    </citation>
    <scope>NUCLEOTIDE SEQUENCE [LARGE SCALE GENOMIC DNA]</scope>
    <source>
        <strain evidence="3">DF5081</strain>
    </source>
</reference>
<keyword evidence="3" id="KW-1185">Reference proteome</keyword>
<dbReference type="Proteomes" id="UP000005237">
    <property type="component" value="Unassembled WGS sequence"/>
</dbReference>
<keyword evidence="1" id="KW-1133">Transmembrane helix</keyword>
<reference evidence="2" key="2">
    <citation type="submission" date="2022-06" db="UniProtKB">
        <authorList>
            <consortium name="EnsemblMetazoa"/>
        </authorList>
    </citation>
    <scope>IDENTIFICATION</scope>
    <source>
        <strain evidence="2">DF5081</strain>
    </source>
</reference>
<evidence type="ECO:0000313" key="3">
    <source>
        <dbReference type="Proteomes" id="UP000005237"/>
    </source>
</evidence>
<dbReference type="AlphaFoldDB" id="A0A8R1IFU6"/>
<organism evidence="2 3">
    <name type="scientific">Caenorhabditis japonica</name>
    <dbReference type="NCBI Taxonomy" id="281687"/>
    <lineage>
        <taxon>Eukaryota</taxon>
        <taxon>Metazoa</taxon>
        <taxon>Ecdysozoa</taxon>
        <taxon>Nematoda</taxon>
        <taxon>Chromadorea</taxon>
        <taxon>Rhabditida</taxon>
        <taxon>Rhabditina</taxon>
        <taxon>Rhabditomorpha</taxon>
        <taxon>Rhabditoidea</taxon>
        <taxon>Rhabditidae</taxon>
        <taxon>Peloderinae</taxon>
        <taxon>Caenorhabditis</taxon>
    </lineage>
</organism>